<evidence type="ECO:0000256" key="19">
    <source>
        <dbReference type="SAM" id="MobiDB-lite"/>
    </source>
</evidence>
<comment type="catalytic activity">
    <reaction evidence="17">
        <text>L-threonyl-[protein] + ATP = O-phospho-L-threonyl-[protein] + ADP + H(+)</text>
        <dbReference type="Rhea" id="RHEA:46608"/>
        <dbReference type="Rhea" id="RHEA-COMP:11060"/>
        <dbReference type="Rhea" id="RHEA-COMP:11605"/>
        <dbReference type="ChEBI" id="CHEBI:15378"/>
        <dbReference type="ChEBI" id="CHEBI:30013"/>
        <dbReference type="ChEBI" id="CHEBI:30616"/>
        <dbReference type="ChEBI" id="CHEBI:61977"/>
        <dbReference type="ChEBI" id="CHEBI:456216"/>
        <dbReference type="EC" id="2.7.11.1"/>
    </reaction>
</comment>
<evidence type="ECO:0000256" key="16">
    <source>
        <dbReference type="ARBA" id="ARBA00023268"/>
    </source>
</evidence>
<dbReference type="InterPro" id="IPR038357">
    <property type="entry name" value="KEN_sf"/>
</dbReference>
<feature type="non-terminal residue" evidence="22">
    <location>
        <position position="1"/>
    </location>
</feature>
<keyword evidence="10 22" id="KW-0418">Kinase</keyword>
<dbReference type="FunFam" id="1.20.1440.180:FF:000001">
    <property type="entry name" value="Serine/threonine-protein kinase/endoribonuclease IRE1"/>
    <property type="match status" value="1"/>
</dbReference>
<protein>
    <recommendedName>
        <fullName evidence="3">non-specific serine/threonine protein kinase</fullName>
        <ecNumber evidence="3">2.7.11.1</ecNumber>
    </recommendedName>
</protein>
<dbReference type="CDD" id="cd13982">
    <property type="entry name" value="STKc_IRE1"/>
    <property type="match status" value="1"/>
</dbReference>
<dbReference type="SUPFAM" id="SSF50998">
    <property type="entry name" value="Quinoprotein alcohol dehydrogenase-like"/>
    <property type="match status" value="1"/>
</dbReference>
<dbReference type="FunCoup" id="E2ABW3">
    <property type="interactions" value="400"/>
</dbReference>
<feature type="region of interest" description="Disordered" evidence="19">
    <location>
        <begin position="901"/>
        <end position="926"/>
    </location>
</feature>
<dbReference type="GO" id="GO:0080090">
    <property type="term" value="P:regulation of primary metabolic process"/>
    <property type="evidence" value="ECO:0007669"/>
    <property type="project" value="UniProtKB-ARBA"/>
</dbReference>
<feature type="domain" description="Protein kinase" evidence="20">
    <location>
        <begin position="465"/>
        <end position="723"/>
    </location>
</feature>
<organism evidence="23">
    <name type="scientific">Camponotus floridanus</name>
    <name type="common">Florida carpenter ant</name>
    <dbReference type="NCBI Taxonomy" id="104421"/>
    <lineage>
        <taxon>Eukaryota</taxon>
        <taxon>Metazoa</taxon>
        <taxon>Ecdysozoa</taxon>
        <taxon>Arthropoda</taxon>
        <taxon>Hexapoda</taxon>
        <taxon>Insecta</taxon>
        <taxon>Pterygota</taxon>
        <taxon>Neoptera</taxon>
        <taxon>Endopterygota</taxon>
        <taxon>Hymenoptera</taxon>
        <taxon>Apocrita</taxon>
        <taxon>Aculeata</taxon>
        <taxon>Formicoidea</taxon>
        <taxon>Formicidae</taxon>
        <taxon>Formicinae</taxon>
        <taxon>Camponotus</taxon>
    </lineage>
</organism>
<proteinExistence type="predicted"/>
<accession>E2ABW3</accession>
<dbReference type="InParanoid" id="E2ABW3"/>
<keyword evidence="11" id="KW-0378">Hydrolase</keyword>
<evidence type="ECO:0000256" key="5">
    <source>
        <dbReference type="ARBA" id="ARBA00022553"/>
    </source>
</evidence>
<evidence type="ECO:0000256" key="11">
    <source>
        <dbReference type="ARBA" id="ARBA00022801"/>
    </source>
</evidence>
<dbReference type="Gene3D" id="1.20.1440.180">
    <property type="entry name" value="KEN domain"/>
    <property type="match status" value="1"/>
</dbReference>
<dbReference type="InterPro" id="IPR000719">
    <property type="entry name" value="Prot_kinase_dom"/>
</dbReference>
<comment type="catalytic activity">
    <reaction evidence="18">
        <text>L-seryl-[protein] + ATP = O-phospho-L-seryl-[protein] + ADP + H(+)</text>
        <dbReference type="Rhea" id="RHEA:17989"/>
        <dbReference type="Rhea" id="RHEA-COMP:9863"/>
        <dbReference type="Rhea" id="RHEA-COMP:11604"/>
        <dbReference type="ChEBI" id="CHEBI:15378"/>
        <dbReference type="ChEBI" id="CHEBI:29999"/>
        <dbReference type="ChEBI" id="CHEBI:30616"/>
        <dbReference type="ChEBI" id="CHEBI:83421"/>
        <dbReference type="ChEBI" id="CHEBI:456216"/>
        <dbReference type="EC" id="2.7.11.1"/>
    </reaction>
</comment>
<dbReference type="EMBL" id="GL438386">
    <property type="protein sequence ID" value="EFN69058.1"/>
    <property type="molecule type" value="Genomic_DNA"/>
</dbReference>
<evidence type="ECO:0000256" key="18">
    <source>
        <dbReference type="ARBA" id="ARBA00048679"/>
    </source>
</evidence>
<dbReference type="GO" id="GO:0006397">
    <property type="term" value="P:mRNA processing"/>
    <property type="evidence" value="ECO:0007669"/>
    <property type="project" value="InterPro"/>
</dbReference>
<dbReference type="Gene3D" id="2.130.10.10">
    <property type="entry name" value="YVTN repeat-like/Quinoprotein amine dehydrogenase"/>
    <property type="match status" value="1"/>
</dbReference>
<evidence type="ECO:0000256" key="2">
    <source>
        <dbReference type="ARBA" id="ARBA00004115"/>
    </source>
</evidence>
<evidence type="ECO:0000259" key="20">
    <source>
        <dbReference type="PROSITE" id="PS50011"/>
    </source>
</evidence>
<dbReference type="Proteomes" id="UP000000311">
    <property type="component" value="Unassembled WGS sequence"/>
</dbReference>
<dbReference type="Gene3D" id="3.30.200.20">
    <property type="entry name" value="Phosphorylase Kinase, domain 1"/>
    <property type="match status" value="1"/>
</dbReference>
<dbReference type="GO" id="GO:0070059">
    <property type="term" value="P:intrinsic apoptotic signaling pathway in response to endoplasmic reticulum stress"/>
    <property type="evidence" value="ECO:0007669"/>
    <property type="project" value="TreeGrafter"/>
</dbReference>
<feature type="domain" description="KEN" evidence="21">
    <location>
        <begin position="726"/>
        <end position="854"/>
    </location>
</feature>
<dbReference type="GO" id="GO:0004521">
    <property type="term" value="F:RNA endonuclease activity"/>
    <property type="evidence" value="ECO:0007669"/>
    <property type="project" value="InterPro"/>
</dbReference>
<gene>
    <name evidence="22" type="ORF">EAG_02821</name>
</gene>
<dbReference type="GO" id="GO:0051082">
    <property type="term" value="F:unfolded protein binding"/>
    <property type="evidence" value="ECO:0007669"/>
    <property type="project" value="TreeGrafter"/>
</dbReference>
<keyword evidence="23" id="KW-1185">Reference proteome</keyword>
<feature type="compositionally biased region" description="Basic residues" evidence="19">
    <location>
        <begin position="901"/>
        <end position="910"/>
    </location>
</feature>
<evidence type="ECO:0000256" key="10">
    <source>
        <dbReference type="ARBA" id="ARBA00022777"/>
    </source>
</evidence>
<evidence type="ECO:0000256" key="13">
    <source>
        <dbReference type="ARBA" id="ARBA00022840"/>
    </source>
</evidence>
<dbReference type="GO" id="GO:1990604">
    <property type="term" value="C:IRE1-TRAF2-ASK1 complex"/>
    <property type="evidence" value="ECO:0007669"/>
    <property type="project" value="TreeGrafter"/>
</dbReference>
<keyword evidence="9" id="KW-0547">Nucleotide-binding</keyword>
<dbReference type="FunFam" id="3.30.200.20:FF:000077">
    <property type="entry name" value="Putative Serine/threonine-protein kinase/endoribonuclease IRE1"/>
    <property type="match status" value="1"/>
</dbReference>
<evidence type="ECO:0000256" key="1">
    <source>
        <dbReference type="ARBA" id="ARBA00001946"/>
    </source>
</evidence>
<dbReference type="Pfam" id="PF06479">
    <property type="entry name" value="Ribonuc_2-5A"/>
    <property type="match status" value="1"/>
</dbReference>
<dbReference type="AlphaFoldDB" id="E2ABW3"/>
<keyword evidence="5" id="KW-0597">Phosphoprotein</keyword>
<evidence type="ECO:0000313" key="23">
    <source>
        <dbReference type="Proteomes" id="UP000000311"/>
    </source>
</evidence>
<dbReference type="InterPro" id="IPR008271">
    <property type="entry name" value="Ser/Thr_kinase_AS"/>
</dbReference>
<dbReference type="InterPro" id="IPR045133">
    <property type="entry name" value="IRE1/2-like"/>
</dbReference>
<dbReference type="InterPro" id="IPR010513">
    <property type="entry name" value="KEN_dom"/>
</dbReference>
<dbReference type="InterPro" id="IPR018391">
    <property type="entry name" value="PQQ_b-propeller_rpt"/>
</dbReference>
<keyword evidence="15" id="KW-0472">Membrane</keyword>
<keyword evidence="16" id="KW-0511">Multifunctional enzyme</keyword>
<dbReference type="PANTHER" id="PTHR13954:SF6">
    <property type="entry name" value="NON-SPECIFIC SERINE_THREONINE PROTEIN KINASE"/>
    <property type="match status" value="1"/>
</dbReference>
<keyword evidence="13" id="KW-0067">ATP-binding</keyword>
<evidence type="ECO:0000256" key="9">
    <source>
        <dbReference type="ARBA" id="ARBA00022741"/>
    </source>
</evidence>
<dbReference type="SMART" id="SM00580">
    <property type="entry name" value="PUG"/>
    <property type="match status" value="1"/>
</dbReference>
<evidence type="ECO:0000259" key="21">
    <source>
        <dbReference type="PROSITE" id="PS51392"/>
    </source>
</evidence>
<dbReference type="InterPro" id="IPR011009">
    <property type="entry name" value="Kinase-like_dom_sf"/>
</dbReference>
<evidence type="ECO:0000256" key="6">
    <source>
        <dbReference type="ARBA" id="ARBA00022679"/>
    </source>
</evidence>
<evidence type="ECO:0000256" key="14">
    <source>
        <dbReference type="ARBA" id="ARBA00022989"/>
    </source>
</evidence>
<keyword evidence="8" id="KW-0732">Signal</keyword>
<dbReference type="EC" id="2.7.11.1" evidence="3"/>
<dbReference type="SMART" id="SM00564">
    <property type="entry name" value="PQQ"/>
    <property type="match status" value="4"/>
</dbReference>
<comment type="cofactor">
    <cofactor evidence="1">
        <name>Mg(2+)</name>
        <dbReference type="ChEBI" id="CHEBI:18420"/>
    </cofactor>
</comment>
<dbReference type="InterPro" id="IPR015943">
    <property type="entry name" value="WD40/YVTN_repeat-like_dom_sf"/>
</dbReference>
<keyword evidence="12" id="KW-0256">Endoplasmic reticulum</keyword>
<dbReference type="STRING" id="104421.E2ABW3"/>
<dbReference type="PROSITE" id="PS00108">
    <property type="entry name" value="PROTEIN_KINASE_ST"/>
    <property type="match status" value="1"/>
</dbReference>
<dbReference type="GO" id="GO:0005524">
    <property type="term" value="F:ATP binding"/>
    <property type="evidence" value="ECO:0007669"/>
    <property type="project" value="UniProtKB-KW"/>
</dbReference>
<evidence type="ECO:0000256" key="3">
    <source>
        <dbReference type="ARBA" id="ARBA00012513"/>
    </source>
</evidence>
<evidence type="ECO:0000256" key="8">
    <source>
        <dbReference type="ARBA" id="ARBA00022729"/>
    </source>
</evidence>
<dbReference type="PANTHER" id="PTHR13954">
    <property type="entry name" value="IRE1-RELATED"/>
    <property type="match status" value="1"/>
</dbReference>
<dbReference type="GO" id="GO:0004674">
    <property type="term" value="F:protein serine/threonine kinase activity"/>
    <property type="evidence" value="ECO:0007669"/>
    <property type="project" value="UniProtKB-KW"/>
</dbReference>
<evidence type="ECO:0000256" key="4">
    <source>
        <dbReference type="ARBA" id="ARBA00022527"/>
    </source>
</evidence>
<dbReference type="SMART" id="SM00220">
    <property type="entry name" value="S_TKc"/>
    <property type="match status" value="1"/>
</dbReference>
<dbReference type="Pfam" id="PF00069">
    <property type="entry name" value="Pkinase"/>
    <property type="match status" value="1"/>
</dbReference>
<reference evidence="22 23" key="1">
    <citation type="journal article" date="2010" name="Science">
        <title>Genomic comparison of the ants Camponotus floridanus and Harpegnathos saltator.</title>
        <authorList>
            <person name="Bonasio R."/>
            <person name="Zhang G."/>
            <person name="Ye C."/>
            <person name="Mutti N.S."/>
            <person name="Fang X."/>
            <person name="Qin N."/>
            <person name="Donahue G."/>
            <person name="Yang P."/>
            <person name="Li Q."/>
            <person name="Li C."/>
            <person name="Zhang P."/>
            <person name="Huang Z."/>
            <person name="Berger S.L."/>
            <person name="Reinberg D."/>
            <person name="Wang J."/>
            <person name="Liebig J."/>
        </authorList>
    </citation>
    <scope>NUCLEOTIDE SEQUENCE [LARGE SCALE GENOMIC DNA]</scope>
    <source>
        <strain evidence="23">C129</strain>
    </source>
</reference>
<dbReference type="InterPro" id="IPR011047">
    <property type="entry name" value="Quinoprotein_ADH-like_sf"/>
</dbReference>
<keyword evidence="4" id="KW-0723">Serine/threonine-protein kinase</keyword>
<dbReference type="GO" id="GO:0016787">
    <property type="term" value="F:hydrolase activity"/>
    <property type="evidence" value="ECO:0007669"/>
    <property type="project" value="UniProtKB-KW"/>
</dbReference>
<evidence type="ECO:0000256" key="17">
    <source>
        <dbReference type="ARBA" id="ARBA00047899"/>
    </source>
</evidence>
<evidence type="ECO:0000256" key="12">
    <source>
        <dbReference type="ARBA" id="ARBA00022824"/>
    </source>
</evidence>
<comment type="subcellular location">
    <subcellularLocation>
        <location evidence="2">Endoplasmic reticulum membrane</location>
        <topology evidence="2">Single-pass type I membrane protein</topology>
    </subcellularLocation>
</comment>
<keyword evidence="14" id="KW-1133">Transmembrane helix</keyword>
<evidence type="ECO:0000313" key="22">
    <source>
        <dbReference type="EMBL" id="EFN69058.1"/>
    </source>
</evidence>
<dbReference type="CDD" id="cd09769">
    <property type="entry name" value="Luminal_IRE1"/>
    <property type="match status" value="1"/>
</dbReference>
<dbReference type="GO" id="GO:0036498">
    <property type="term" value="P:IRE1-mediated unfolded protein response"/>
    <property type="evidence" value="ECO:0007669"/>
    <property type="project" value="TreeGrafter"/>
</dbReference>
<keyword evidence="6" id="KW-0808">Transferase</keyword>
<keyword evidence="7" id="KW-0812">Transmembrane</keyword>
<dbReference type="PROSITE" id="PS51392">
    <property type="entry name" value="KEN"/>
    <property type="match status" value="1"/>
</dbReference>
<dbReference type="Gene3D" id="1.10.510.10">
    <property type="entry name" value="Transferase(Phosphotransferase) domain 1"/>
    <property type="match status" value="1"/>
</dbReference>
<sequence>TELIAGEENSLLVFSTLGGLFVGVSQQTGEIRWQQDDEPVVKVPINPSEPKMPMFLPDPRDGSLYLFGRDLGVLKKLPFTIPQLVANSPCRSSEGILYTGRKIDTWFSIDLTTGEREQLLSFNSEKNTCPLEMQNAIFVGRTEYNIIMVDSKHKDRKWNMTFYDYSASEMEPDVMNNYDLLHFTTSSTGRVVTLDRLGRIIWKLDLKSPVRAIYTITKNGLLTIPFKSIADSSLESFAEKPTDVQLFPTLFVGKHQHGPYALPSLVDSATTVSNNIEHLLLEIPLLTSHIDEAGNKIPLPGDYVFIPNVDTDNNGYQSVEYKNMLGYQPQSQFLQITGRSDPIILETASSNVTDMKLPVAMQLDISNNTVQSESNHNWKKILLDMYNTAKVWINQQENTGIKLVLIIFAGCMIAALWYLYVQNKQQSQQLSQFSRENSRTNYSGNSIIMPEDIGEGLVKVGKIIFDTGQVLGKGCEGTFVYKGEFDGRAVAVKRLLPDCFTFADREVALLRESDAHANVVRYFCTEQDRMFRYIALELAEATLQDYVTGKYDREKISVKNILHQATSGLAHLHFLDIVHRDIKPHNVLLSVAGPRGEVRAMISDFGLCKKLQLGRVSFSRRSGITGTDGWIAPEMLNGERTTCAVDIFSLGCVFYYVLSDGKHPFGDPLRRQANILCGETNLTALRGISSSDKELALLLIKAMISSNPAGRPPASAICNYPIFWNSIEILSFFQDISDRVEKDQYDSPALIALETSREYVIRDDWRLYIDSEVASDLRKYRSYRGDSVRDLLRALRNKKHHYRELSPKAQESLGEIPEKFTEYWLSRFPCLLCHVWCAMQSFRNESCLKQYYHSQYIFASGYEEQPLMKFAHVERINNVLSTSIKIRQTVDVDWNPNRIKYRGQRRKQEKRKQEEPSPWILQQSPN</sequence>
<evidence type="ECO:0000256" key="7">
    <source>
        <dbReference type="ARBA" id="ARBA00022692"/>
    </source>
</evidence>
<name>E2ABW3_CAMFO</name>
<evidence type="ECO:0000256" key="15">
    <source>
        <dbReference type="ARBA" id="ARBA00023136"/>
    </source>
</evidence>
<dbReference type="CDD" id="cd10422">
    <property type="entry name" value="RNase_Ire1"/>
    <property type="match status" value="1"/>
</dbReference>
<dbReference type="OrthoDB" id="63989at2759"/>
<dbReference type="PROSITE" id="PS50011">
    <property type="entry name" value="PROTEIN_KINASE_DOM"/>
    <property type="match status" value="1"/>
</dbReference>
<dbReference type="GO" id="GO:0010468">
    <property type="term" value="P:regulation of gene expression"/>
    <property type="evidence" value="ECO:0007669"/>
    <property type="project" value="UniProtKB-ARBA"/>
</dbReference>
<dbReference type="OMA" id="TCPLEMQ"/>
<dbReference type="SUPFAM" id="SSF56112">
    <property type="entry name" value="Protein kinase-like (PK-like)"/>
    <property type="match status" value="1"/>
</dbReference>